<comment type="caution">
    <text evidence="18">The sequence shown here is derived from an EMBL/GenBank/DDBJ whole genome shotgun (WGS) entry which is preliminary data.</text>
</comment>
<comment type="catalytic activity">
    <reaction evidence="14 15">
        <text>ATP + H2O = ADP + phosphate + H(+)</text>
        <dbReference type="Rhea" id="RHEA:13065"/>
        <dbReference type="ChEBI" id="CHEBI:15377"/>
        <dbReference type="ChEBI" id="CHEBI:15378"/>
        <dbReference type="ChEBI" id="CHEBI:30616"/>
        <dbReference type="ChEBI" id="CHEBI:43474"/>
        <dbReference type="ChEBI" id="CHEBI:456216"/>
        <dbReference type="EC" id="5.6.2.4"/>
    </reaction>
</comment>
<dbReference type="SUPFAM" id="SSF50249">
    <property type="entry name" value="Nucleic acid-binding proteins"/>
    <property type="match status" value="1"/>
</dbReference>
<dbReference type="NCBIfam" id="NF008163">
    <property type="entry name" value="PRK10917.1-1"/>
    <property type="match status" value="1"/>
</dbReference>
<dbReference type="Pfam" id="PF00270">
    <property type="entry name" value="DEAD"/>
    <property type="match status" value="1"/>
</dbReference>
<keyword evidence="7 15" id="KW-0067">ATP-binding</keyword>
<dbReference type="GO" id="GO:0016887">
    <property type="term" value="F:ATP hydrolysis activity"/>
    <property type="evidence" value="ECO:0007669"/>
    <property type="project" value="RHEA"/>
</dbReference>
<evidence type="ECO:0000259" key="17">
    <source>
        <dbReference type="PROSITE" id="PS51194"/>
    </source>
</evidence>
<evidence type="ECO:0000256" key="7">
    <source>
        <dbReference type="ARBA" id="ARBA00022840"/>
    </source>
</evidence>
<name>A0A1V2DP00_9GAMM</name>
<dbReference type="GO" id="GO:0005524">
    <property type="term" value="F:ATP binding"/>
    <property type="evidence" value="ECO:0007669"/>
    <property type="project" value="UniProtKB-KW"/>
</dbReference>
<keyword evidence="3 15" id="KW-0547">Nucleotide-binding</keyword>
<dbReference type="PANTHER" id="PTHR47964">
    <property type="entry name" value="ATP-DEPENDENT DNA HELICASE HOMOLOG RECG, CHLOROPLASTIC"/>
    <property type="match status" value="1"/>
</dbReference>
<dbReference type="GO" id="GO:0043138">
    <property type="term" value="F:3'-5' DNA helicase activity"/>
    <property type="evidence" value="ECO:0007669"/>
    <property type="project" value="UniProtKB-EC"/>
</dbReference>
<dbReference type="InterPro" id="IPR014001">
    <property type="entry name" value="Helicase_ATP-bd"/>
</dbReference>
<dbReference type="PROSITE" id="PS51192">
    <property type="entry name" value="HELICASE_ATP_BIND_1"/>
    <property type="match status" value="1"/>
</dbReference>
<dbReference type="Gene3D" id="3.40.50.300">
    <property type="entry name" value="P-loop containing nucleotide triphosphate hydrolases"/>
    <property type="match status" value="2"/>
</dbReference>
<dbReference type="GO" id="GO:0003677">
    <property type="term" value="F:DNA binding"/>
    <property type="evidence" value="ECO:0007669"/>
    <property type="project" value="UniProtKB-KW"/>
</dbReference>
<keyword evidence="8" id="KW-0238">DNA-binding</keyword>
<keyword evidence="6 15" id="KW-0347">Helicase</keyword>
<evidence type="ECO:0000313" key="18">
    <source>
        <dbReference type="EMBL" id="ONF42332.1"/>
    </source>
</evidence>
<protein>
    <recommendedName>
        <fullName evidence="2 15">ATP-dependent DNA helicase RecG</fullName>
        <ecNumber evidence="13 15">5.6.2.4</ecNumber>
    </recommendedName>
</protein>
<dbReference type="STRING" id="135739.BTO32_16200"/>
<dbReference type="NCBIfam" id="NF008168">
    <property type="entry name" value="PRK10917.2-2"/>
    <property type="match status" value="1"/>
</dbReference>
<feature type="domain" description="Helicase C-terminal" evidence="17">
    <location>
        <begin position="481"/>
        <end position="627"/>
    </location>
</feature>
<dbReference type="EC" id="5.6.2.4" evidence="13 15"/>
<dbReference type="PROSITE" id="PS51194">
    <property type="entry name" value="HELICASE_CTER"/>
    <property type="match status" value="1"/>
</dbReference>
<dbReference type="EMBL" id="MSCW01000011">
    <property type="protein sequence ID" value="ONF42332.1"/>
    <property type="molecule type" value="Genomic_DNA"/>
</dbReference>
<feature type="domain" description="Helicase ATP-binding" evidence="16">
    <location>
        <begin position="283"/>
        <end position="448"/>
    </location>
</feature>
<keyword evidence="11" id="KW-0413">Isomerase</keyword>
<dbReference type="GO" id="GO:0006281">
    <property type="term" value="P:DNA repair"/>
    <property type="evidence" value="ECO:0007669"/>
    <property type="project" value="UniProtKB-UniRule"/>
</dbReference>
<evidence type="ECO:0000256" key="10">
    <source>
        <dbReference type="ARBA" id="ARBA00023204"/>
    </source>
</evidence>
<dbReference type="Gene3D" id="2.40.50.140">
    <property type="entry name" value="Nucleic acid-binding proteins"/>
    <property type="match status" value="1"/>
</dbReference>
<gene>
    <name evidence="18" type="ORF">BTO32_16200</name>
</gene>
<reference evidence="18 19" key="1">
    <citation type="submission" date="2016-12" db="EMBL/GenBank/DDBJ databases">
        <title>Marinobacter lutaoensis whole genome sequencing.</title>
        <authorList>
            <person name="Verma A."/>
            <person name="Krishnamurthi S."/>
        </authorList>
    </citation>
    <scope>NUCLEOTIDE SEQUENCE [LARGE SCALE GENOMIC DNA]</scope>
    <source>
        <strain evidence="18 19">T5054</strain>
    </source>
</reference>
<dbReference type="NCBIfam" id="NF008166">
    <property type="entry name" value="PRK10917.1-4"/>
    <property type="match status" value="1"/>
</dbReference>
<evidence type="ECO:0000256" key="15">
    <source>
        <dbReference type="RuleBase" id="RU363016"/>
    </source>
</evidence>
<evidence type="ECO:0000256" key="2">
    <source>
        <dbReference type="ARBA" id="ARBA00017846"/>
    </source>
</evidence>
<evidence type="ECO:0000256" key="8">
    <source>
        <dbReference type="ARBA" id="ARBA00023125"/>
    </source>
</evidence>
<evidence type="ECO:0000256" key="12">
    <source>
        <dbReference type="ARBA" id="ARBA00034617"/>
    </source>
</evidence>
<evidence type="ECO:0000256" key="3">
    <source>
        <dbReference type="ARBA" id="ARBA00022741"/>
    </source>
</evidence>
<dbReference type="SMART" id="SM00490">
    <property type="entry name" value="HELICc"/>
    <property type="match status" value="1"/>
</dbReference>
<evidence type="ECO:0000256" key="4">
    <source>
        <dbReference type="ARBA" id="ARBA00022763"/>
    </source>
</evidence>
<dbReference type="Pfam" id="PF17191">
    <property type="entry name" value="RecG_wedge"/>
    <property type="match status" value="1"/>
</dbReference>
<dbReference type="Pfam" id="PF19833">
    <property type="entry name" value="RecG_dom3_C"/>
    <property type="match status" value="1"/>
</dbReference>
<comment type="function">
    <text evidence="15">Plays a critical role in recombination and DNA repair. Helps process Holliday junction intermediates to mature products by catalyzing branch migration. Has replication fork regression activity, unwinds stalled or blocked replication forks to make a HJ that can be resolved. Has a DNA unwinding activity characteristic of a DNA helicase with 3'-5' polarity.</text>
</comment>
<dbReference type="RefSeq" id="WP_076725705.1">
    <property type="nucleotide sequence ID" value="NZ_MSCW01000011.1"/>
</dbReference>
<proteinExistence type="inferred from homology"/>
<keyword evidence="19" id="KW-1185">Reference proteome</keyword>
<dbReference type="CDD" id="cd17992">
    <property type="entry name" value="DEXHc_RecG"/>
    <property type="match status" value="1"/>
</dbReference>
<dbReference type="SMART" id="SM00487">
    <property type="entry name" value="DEXDc"/>
    <property type="match status" value="1"/>
</dbReference>
<dbReference type="CDD" id="cd04488">
    <property type="entry name" value="RecG_wedge_OBF"/>
    <property type="match status" value="1"/>
</dbReference>
<keyword evidence="10 15" id="KW-0234">DNA repair</keyword>
<dbReference type="PANTHER" id="PTHR47964:SF1">
    <property type="entry name" value="ATP-DEPENDENT DNA HELICASE HOMOLOG RECG, CHLOROPLASTIC"/>
    <property type="match status" value="1"/>
</dbReference>
<evidence type="ECO:0000313" key="19">
    <source>
        <dbReference type="Proteomes" id="UP000189339"/>
    </source>
</evidence>
<evidence type="ECO:0000259" key="16">
    <source>
        <dbReference type="PROSITE" id="PS51192"/>
    </source>
</evidence>
<dbReference type="Proteomes" id="UP000189339">
    <property type="component" value="Unassembled WGS sequence"/>
</dbReference>
<dbReference type="NCBIfam" id="NF008165">
    <property type="entry name" value="PRK10917.1-3"/>
    <property type="match status" value="1"/>
</dbReference>
<evidence type="ECO:0000256" key="11">
    <source>
        <dbReference type="ARBA" id="ARBA00023235"/>
    </source>
</evidence>
<accession>A0A1V2DP00</accession>
<evidence type="ECO:0000256" key="14">
    <source>
        <dbReference type="ARBA" id="ARBA00048988"/>
    </source>
</evidence>
<dbReference type="InterPro" id="IPR045562">
    <property type="entry name" value="RecG_dom3_C"/>
</dbReference>
<keyword evidence="9 15" id="KW-0233">DNA recombination</keyword>
<dbReference type="GO" id="GO:0006310">
    <property type="term" value="P:DNA recombination"/>
    <property type="evidence" value="ECO:0007669"/>
    <property type="project" value="UniProtKB-UniRule"/>
</dbReference>
<dbReference type="InterPro" id="IPR012340">
    <property type="entry name" value="NA-bd_OB-fold"/>
</dbReference>
<keyword evidence="5 15" id="KW-0378">Hydrolase</keyword>
<dbReference type="InterPro" id="IPR047112">
    <property type="entry name" value="RecG/Mfd"/>
</dbReference>
<dbReference type="InterPro" id="IPR004609">
    <property type="entry name" value="ATP-dep_DNA_helicase_RecG"/>
</dbReference>
<evidence type="ECO:0000256" key="6">
    <source>
        <dbReference type="ARBA" id="ARBA00022806"/>
    </source>
</evidence>
<evidence type="ECO:0000256" key="13">
    <source>
        <dbReference type="ARBA" id="ARBA00034808"/>
    </source>
</evidence>
<dbReference type="AlphaFoldDB" id="A0A1V2DP00"/>
<dbReference type="FunFam" id="3.40.50.300:FF:000391">
    <property type="entry name" value="ATP-dependent DNA helicase RecG"/>
    <property type="match status" value="1"/>
</dbReference>
<evidence type="ECO:0000256" key="9">
    <source>
        <dbReference type="ARBA" id="ARBA00023172"/>
    </source>
</evidence>
<comment type="similarity">
    <text evidence="1 15">Belongs to the helicase family. RecG subfamily.</text>
</comment>
<keyword evidence="4 15" id="KW-0227">DNA damage</keyword>
<dbReference type="InterPro" id="IPR001650">
    <property type="entry name" value="Helicase_C-like"/>
</dbReference>
<comment type="catalytic activity">
    <reaction evidence="12 15">
        <text>Couples ATP hydrolysis with the unwinding of duplex DNA by translocating in the 3'-5' direction.</text>
        <dbReference type="EC" id="5.6.2.4"/>
    </reaction>
</comment>
<dbReference type="Pfam" id="PF00271">
    <property type="entry name" value="Helicase_C"/>
    <property type="match status" value="1"/>
</dbReference>
<dbReference type="InterPro" id="IPR011545">
    <property type="entry name" value="DEAD/DEAH_box_helicase_dom"/>
</dbReference>
<organism evidence="18 19">
    <name type="scientific">Marinobacter lutaoensis</name>
    <dbReference type="NCBI Taxonomy" id="135739"/>
    <lineage>
        <taxon>Bacteria</taxon>
        <taxon>Pseudomonadati</taxon>
        <taxon>Pseudomonadota</taxon>
        <taxon>Gammaproteobacteria</taxon>
        <taxon>Pseudomonadales</taxon>
        <taxon>Marinobacteraceae</taxon>
        <taxon>Marinobacter</taxon>
    </lineage>
</organism>
<sequence length="691" mass="76735">MTSLEDIPVTQLKGVGEALAGKLAKLGISSLQDLLFHLPHRYEDRTRVIPMGQLRIGDVAVVEGEVMKADLVMGRRRSLQVTLRDDTGFLVMRFFHFTAAQKAQLAEGVRVRCFGEVRPGRAGYEFYHPEYQVNPAPMPPPGQATLTPVYPLTEGIQQPRVRSLCRQALTYLDRYPIHDWLPPELLAEYQLPGITEAVQLVHAPPADAPVHLLMAGRHPAQQRLVMEELLAHQLSLLQVRQQIQRREALPLLPAGDLVERFLDHLPFTLTRAQRQVVAEIRQDLSQPVPMLRLVQGDVGSGKTVVAAMAALQAIGAGAQVALMAPTEILAEQHYQNFRGWFSPLGLTLAWLSGKIKGRARQQALEAVRTGAASVVIGTHALFQEEVAFDRLALVIIDEQHRFGVHQRLALREKGVGGRLAPHQLIMTATPIPRTLAMSAYADLDTSVIDELPPGRQPIETIVVPDTRRDDVIERVRRACREGRQAYWVCTLIEESEALQCQAAEVTAGELAERLPELKVGLVHGRLKAQEKARVMDEFKSGTLDLLVATTVIEVGVDVANASLIIIENPERLGLAQLHQLRGRVGRGSQASYCVLLYHPPLSANGRARLQALRDSQDGFVIAEKDLEIRGPGEVLGTRQTGMMQFRLADFERDKGWIETVRDMAPRLMADHRATGALIRRWLGENIRYGDV</sequence>
<dbReference type="InterPro" id="IPR027417">
    <property type="entry name" value="P-loop_NTPase"/>
</dbReference>
<dbReference type="SUPFAM" id="SSF52540">
    <property type="entry name" value="P-loop containing nucleoside triphosphate hydrolases"/>
    <property type="match status" value="2"/>
</dbReference>
<evidence type="ECO:0000256" key="5">
    <source>
        <dbReference type="ARBA" id="ARBA00022801"/>
    </source>
</evidence>
<dbReference type="InterPro" id="IPR033454">
    <property type="entry name" value="RecG_wedge"/>
</dbReference>
<dbReference type="NCBIfam" id="TIGR00643">
    <property type="entry name" value="recG"/>
    <property type="match status" value="1"/>
</dbReference>
<evidence type="ECO:0000256" key="1">
    <source>
        <dbReference type="ARBA" id="ARBA00007504"/>
    </source>
</evidence>
<dbReference type="OrthoDB" id="9804325at2"/>